<protein>
    <submittedName>
        <fullName evidence="2">Uncharacterized protein</fullName>
    </submittedName>
</protein>
<feature type="non-terminal residue" evidence="2">
    <location>
        <position position="1"/>
    </location>
</feature>
<evidence type="ECO:0000256" key="1">
    <source>
        <dbReference type="SAM" id="Coils"/>
    </source>
</evidence>
<dbReference type="AlphaFoldDB" id="A0A0F9G7M3"/>
<sequence length="138" mass="15585">IDQIGTADDPVWVESCRLKSENEKLTKQITTERGLFAETDHAKTIIQLADYSADKIRQLEAERDKLKAENKTLKADLSYANYHLKENDEMIKLATDVISERKVLRKVLEDIKAHAKFPSSGLAFIIVNKVDEALKGGE</sequence>
<comment type="caution">
    <text evidence="2">The sequence shown here is derived from an EMBL/GenBank/DDBJ whole genome shotgun (WGS) entry which is preliminary data.</text>
</comment>
<proteinExistence type="predicted"/>
<feature type="coiled-coil region" evidence="1">
    <location>
        <begin position="49"/>
        <end position="76"/>
    </location>
</feature>
<keyword evidence="1" id="KW-0175">Coiled coil</keyword>
<gene>
    <name evidence="2" type="ORF">LCGC14_1861770</name>
</gene>
<accession>A0A0F9G7M3</accession>
<reference evidence="2" key="1">
    <citation type="journal article" date="2015" name="Nature">
        <title>Complex archaea that bridge the gap between prokaryotes and eukaryotes.</title>
        <authorList>
            <person name="Spang A."/>
            <person name="Saw J.H."/>
            <person name="Jorgensen S.L."/>
            <person name="Zaremba-Niedzwiedzka K."/>
            <person name="Martijn J."/>
            <person name="Lind A.E."/>
            <person name="van Eijk R."/>
            <person name="Schleper C."/>
            <person name="Guy L."/>
            <person name="Ettema T.J."/>
        </authorList>
    </citation>
    <scope>NUCLEOTIDE SEQUENCE</scope>
</reference>
<evidence type="ECO:0000313" key="2">
    <source>
        <dbReference type="EMBL" id="KKL94723.1"/>
    </source>
</evidence>
<name>A0A0F9G7M3_9ZZZZ</name>
<organism evidence="2">
    <name type="scientific">marine sediment metagenome</name>
    <dbReference type="NCBI Taxonomy" id="412755"/>
    <lineage>
        <taxon>unclassified sequences</taxon>
        <taxon>metagenomes</taxon>
        <taxon>ecological metagenomes</taxon>
    </lineage>
</organism>
<dbReference type="EMBL" id="LAZR01018854">
    <property type="protein sequence ID" value="KKL94723.1"/>
    <property type="molecule type" value="Genomic_DNA"/>
</dbReference>